<sequence length="370" mass="41288">MSKNLYLDINILQTVPSSNINRDDTGSPKTAIYGGVTRSRVSSQSWKRAIRLGFQEDSRDAKWLKGFRTLKGVQLLIKKIQELDNTISDDDALERAKAVFAAAGIKLKKDKDTGKYLTGALFLISNGQLEKIAKIVLDSDGIDKETGKEIKKALMEEQSLDLALFGRMVADNPDLNVDASSQVAHAISTHEITPEFDFYTAVDDVKKEGSSGSAMLGTIEYNSSTLYRYANVNVLDLMHNLGNEDLTLEGIKLFIKEFIMTMPTGKENTFANKTLPQYVMVNVRDDTPVNLVSAFETPVESKGGYVQKSINRLKDEYNRTLKYVDKPAFDIELADSDKKIVDEQAKSVTDLIDQTAEFIKRELNNEDSND</sequence>
<dbReference type="NCBIfam" id="TIGR01869">
    <property type="entry name" value="casC_Cse4"/>
    <property type="match status" value="1"/>
</dbReference>
<gene>
    <name evidence="1" type="ORF">LHEH8_18300</name>
</gene>
<dbReference type="Pfam" id="PF09344">
    <property type="entry name" value="Cas_CT1975"/>
    <property type="match status" value="1"/>
</dbReference>
<evidence type="ECO:0000313" key="2">
    <source>
        <dbReference type="Proteomes" id="UP000618094"/>
    </source>
</evidence>
<dbReference type="AlphaFoldDB" id="A0A8H9FA93"/>
<dbReference type="RefSeq" id="WP_057729781.1">
    <property type="nucleotide sequence ID" value="NZ_BLYO01000353.1"/>
</dbReference>
<accession>A0A8H9FA93</accession>
<dbReference type="InterPro" id="IPR010148">
    <property type="entry name" value="CRISPR-assoc_prot_CT1975"/>
</dbReference>
<protein>
    <submittedName>
        <fullName evidence="1">Type I-E CRISPR-associated protein Cas7/Cse4/CasC</fullName>
    </submittedName>
</protein>
<evidence type="ECO:0000313" key="1">
    <source>
        <dbReference type="EMBL" id="GFP00075.1"/>
    </source>
</evidence>
<proteinExistence type="predicted"/>
<reference evidence="1" key="1">
    <citation type="submission" date="2020-07" db="EMBL/GenBank/DDBJ databases">
        <title>Draft genome sequence of Lactobacillus helveticus strain H-8.</title>
        <authorList>
            <person name="Endo A."/>
            <person name="Maeno S."/>
            <person name="Kido Y."/>
        </authorList>
    </citation>
    <scope>NUCLEOTIDE SEQUENCE</scope>
    <source>
        <strain evidence="1">H-8</strain>
    </source>
</reference>
<comment type="caution">
    <text evidence="1">The sequence shown here is derived from an EMBL/GenBank/DDBJ whole genome shotgun (WGS) entry which is preliminary data.</text>
</comment>
<name>A0A8H9FA93_LACHE</name>
<dbReference type="Proteomes" id="UP000618094">
    <property type="component" value="Unassembled WGS sequence"/>
</dbReference>
<organism evidence="1 2">
    <name type="scientific">Lactobacillus helveticus</name>
    <name type="common">Lactobacillus suntoryeus</name>
    <dbReference type="NCBI Taxonomy" id="1587"/>
    <lineage>
        <taxon>Bacteria</taxon>
        <taxon>Bacillati</taxon>
        <taxon>Bacillota</taxon>
        <taxon>Bacilli</taxon>
        <taxon>Lactobacillales</taxon>
        <taxon>Lactobacillaceae</taxon>
        <taxon>Lactobacillus</taxon>
    </lineage>
</organism>
<dbReference type="EMBL" id="BLYO01000353">
    <property type="protein sequence ID" value="GFP00075.1"/>
    <property type="molecule type" value="Genomic_DNA"/>
</dbReference>